<dbReference type="GO" id="GO:0001682">
    <property type="term" value="P:tRNA 5'-leader removal"/>
    <property type="evidence" value="ECO:0007669"/>
    <property type="project" value="InterPro"/>
</dbReference>
<accession>D6GWZ1</accession>
<gene>
    <name evidence="1" type="ORF">BJBARM5_1014</name>
</gene>
<dbReference type="SUPFAM" id="SSF101744">
    <property type="entry name" value="Rof/RNase P subunit-like"/>
    <property type="match status" value="1"/>
</dbReference>
<evidence type="ECO:0000313" key="1">
    <source>
        <dbReference type="EMBL" id="EFD92292.1"/>
    </source>
</evidence>
<dbReference type="EMBL" id="GG745612">
    <property type="protein sequence ID" value="EFD92292.1"/>
    <property type="molecule type" value="Genomic_DNA"/>
</dbReference>
<dbReference type="InterPro" id="IPR036980">
    <property type="entry name" value="RNase_P/MRP_Rpp29_sf"/>
</dbReference>
<dbReference type="InterPro" id="IPR023534">
    <property type="entry name" value="Rof/RNase_P-like"/>
</dbReference>
<organism evidence="1 2">
    <name type="scientific">Candidatus Parvarchaeum acidophilus ARMAN-5</name>
    <dbReference type="NCBI Taxonomy" id="662762"/>
    <lineage>
        <taxon>Archaea</taxon>
        <taxon>Candidatus Parvarchaeota</taxon>
        <taxon>Candidatus Parvarchaeum</taxon>
    </lineage>
</organism>
<dbReference type="Proteomes" id="UP000009376">
    <property type="component" value="Unassembled WGS sequence"/>
</dbReference>
<protein>
    <submittedName>
        <fullName evidence="1">Uncharacterized protein</fullName>
    </submittedName>
</protein>
<dbReference type="Pfam" id="PF01868">
    <property type="entry name" value="RNase_P-MRP_p29"/>
    <property type="match status" value="1"/>
</dbReference>
<dbReference type="GO" id="GO:0030677">
    <property type="term" value="C:ribonuclease P complex"/>
    <property type="evidence" value="ECO:0007669"/>
    <property type="project" value="InterPro"/>
</dbReference>
<name>D6GWZ1_PARA5</name>
<sequence>MLIGYKVKVLEREMEGIVIDETRNTIVLKTPKGIKRVIKDGNRFIVNMYNKEIKVSGKEIKMRSWEYAL</sequence>
<dbReference type="AlphaFoldDB" id="D6GWZ1"/>
<dbReference type="GO" id="GO:0003723">
    <property type="term" value="F:RNA binding"/>
    <property type="evidence" value="ECO:0007669"/>
    <property type="project" value="InterPro"/>
</dbReference>
<evidence type="ECO:0000313" key="2">
    <source>
        <dbReference type="Proteomes" id="UP000009376"/>
    </source>
</evidence>
<reference evidence="1 2" key="1">
    <citation type="journal article" date="2010" name="Proc. Natl. Acad. Sci. U.S.A.">
        <title>Enigmatic, ultrasmall, uncultivated Archaea.</title>
        <authorList>
            <person name="Baker B.J."/>
            <person name="Comolli L.R."/>
            <person name="Dick G.J."/>
            <person name="Hauser L.J."/>
            <person name="Hyatt D."/>
            <person name="Dill B.D."/>
            <person name="Land M.L."/>
            <person name="Verberkmoes N.C."/>
            <person name="Hettich R.L."/>
            <person name="Banfield J.F."/>
        </authorList>
    </citation>
    <scope>NUCLEOTIDE SEQUENCE [LARGE SCALE GENOMIC DNA]</scope>
</reference>
<proteinExistence type="predicted"/>
<dbReference type="InterPro" id="IPR002730">
    <property type="entry name" value="Rpp29/RNP1"/>
</dbReference>
<dbReference type="Gene3D" id="2.30.30.210">
    <property type="entry name" value="Ribonuclease P/MRP, subunit p29"/>
    <property type="match status" value="1"/>
</dbReference>